<dbReference type="GO" id="GO:0016491">
    <property type="term" value="F:oxidoreductase activity"/>
    <property type="evidence" value="ECO:0007669"/>
    <property type="project" value="InterPro"/>
</dbReference>
<evidence type="ECO:0000259" key="2">
    <source>
        <dbReference type="Pfam" id="PF00487"/>
    </source>
</evidence>
<evidence type="ECO:0000256" key="1">
    <source>
        <dbReference type="SAM" id="Phobius"/>
    </source>
</evidence>
<dbReference type="Pfam" id="PF00487">
    <property type="entry name" value="FA_desaturase"/>
    <property type="match status" value="1"/>
</dbReference>
<dbReference type="AlphaFoldDB" id="A0AAD6MPY4"/>
<dbReference type="Gene3D" id="3.10.450.50">
    <property type="match status" value="1"/>
</dbReference>
<keyword evidence="4" id="KW-1185">Reference proteome</keyword>
<evidence type="ECO:0000313" key="4">
    <source>
        <dbReference type="Proteomes" id="UP001215712"/>
    </source>
</evidence>
<keyword evidence="1" id="KW-0812">Transmembrane</keyword>
<keyword evidence="1" id="KW-0472">Membrane</keyword>
<name>A0AAD6MPY4_9EURO</name>
<sequence>MSQKKKIACTDTPTVDELRRAIPKHCFEKSVIISFGYLFRDILYVSTLIFGALHIHCIHSVTLRILAWAVYGFLQGLVGTGVWILAHECGHGAFTSNTTLNDTFGWILHSILLVPYFSWKITHARHHRYTGHMEKDTAFVPLTEDAFAKKNGMQIEDIGGLMQDTPLKTLAHLIAHQLFGWQLYLFTYETGGANSLPDGAIATKGTVSHFDPHGPIFTRKQRTAILLSDLGILAMIGILVYAGRMIGFFNMIGLYLVPYLWVHHWLVAITYLHHTHPEIPHYAASAWSFKKGALGTVDRSFGFIGRHFFHDIIDHHVITTMESPTNTEILSIFGKLSETPSGYFAFFDNVDDDVEWEITGQNALSGLWRSKAEFMNTVWLPIINLISEPGPVLEVVSPESIMRNEDGWTAIELKTVGTRTKLGNRLYDQHYCWHCKFNSAKKISQVRAFIDSSTAEAVLSDEKFRQQAQTLRPNDEMTIGGPSYPDIPFDPMVKRFLSEFYLLTDAPSETENYVECFTPEASVFIGARSIQGREGIRHLRSSMWDTVKQRTHRPKQVFPYGPNSNLVTILGAVDYVFKDDTKKTIAWAATCEFVKSDKVYLDRYQVFLADDAAWKS</sequence>
<protein>
    <submittedName>
        <fullName evidence="3">Oleate delta-12 desaturase</fullName>
    </submittedName>
</protein>
<feature type="transmembrane region" description="Helical" evidence="1">
    <location>
        <begin position="224"/>
        <end position="242"/>
    </location>
</feature>
<feature type="domain" description="Fatty acid desaturase" evidence="2">
    <location>
        <begin position="67"/>
        <end position="286"/>
    </location>
</feature>
<evidence type="ECO:0000313" key="3">
    <source>
        <dbReference type="EMBL" id="KAJ5703251.1"/>
    </source>
</evidence>
<proteinExistence type="predicted"/>
<gene>
    <name evidence="3" type="ORF">N7493_011640</name>
</gene>
<dbReference type="InterPro" id="IPR012171">
    <property type="entry name" value="Fatty_acid_desaturase"/>
</dbReference>
<dbReference type="GO" id="GO:0006629">
    <property type="term" value="P:lipid metabolic process"/>
    <property type="evidence" value="ECO:0007669"/>
    <property type="project" value="InterPro"/>
</dbReference>
<dbReference type="CDD" id="cd03507">
    <property type="entry name" value="Delta12-FADS-like"/>
    <property type="match status" value="1"/>
</dbReference>
<reference evidence="3" key="2">
    <citation type="submission" date="2023-01" db="EMBL/GenBank/DDBJ databases">
        <authorList>
            <person name="Petersen C."/>
        </authorList>
    </citation>
    <scope>NUCLEOTIDE SEQUENCE</scope>
    <source>
        <strain evidence="3">IBT 17514</strain>
    </source>
</reference>
<dbReference type="PANTHER" id="PTHR32100">
    <property type="entry name" value="OMEGA-6 FATTY ACID DESATURASE, CHLOROPLASTIC"/>
    <property type="match status" value="1"/>
</dbReference>
<dbReference type="EMBL" id="JAQJAN010000023">
    <property type="protein sequence ID" value="KAJ5703251.1"/>
    <property type="molecule type" value="Genomic_DNA"/>
</dbReference>
<feature type="transmembrane region" description="Helical" evidence="1">
    <location>
        <begin position="65"/>
        <end position="86"/>
    </location>
</feature>
<dbReference type="InterPro" id="IPR032710">
    <property type="entry name" value="NTF2-like_dom_sf"/>
</dbReference>
<feature type="transmembrane region" description="Helical" evidence="1">
    <location>
        <begin position="106"/>
        <end position="122"/>
    </location>
</feature>
<accession>A0AAD6MPY4</accession>
<comment type="caution">
    <text evidence="3">The sequence shown here is derived from an EMBL/GenBank/DDBJ whole genome shotgun (WGS) entry which is preliminary data.</text>
</comment>
<dbReference type="SUPFAM" id="SSF54427">
    <property type="entry name" value="NTF2-like"/>
    <property type="match status" value="2"/>
</dbReference>
<dbReference type="InterPro" id="IPR005804">
    <property type="entry name" value="FA_desaturase_dom"/>
</dbReference>
<organism evidence="3 4">
    <name type="scientific">Penicillium malachiteum</name>
    <dbReference type="NCBI Taxonomy" id="1324776"/>
    <lineage>
        <taxon>Eukaryota</taxon>
        <taxon>Fungi</taxon>
        <taxon>Dikarya</taxon>
        <taxon>Ascomycota</taxon>
        <taxon>Pezizomycotina</taxon>
        <taxon>Eurotiomycetes</taxon>
        <taxon>Eurotiomycetidae</taxon>
        <taxon>Eurotiales</taxon>
        <taxon>Aspergillaceae</taxon>
        <taxon>Penicillium</taxon>
    </lineage>
</organism>
<keyword evidence="1" id="KW-1133">Transmembrane helix</keyword>
<reference evidence="3" key="1">
    <citation type="journal article" date="2023" name="IMA Fungus">
        <title>Comparative genomic study of the Penicillium genus elucidates a diverse pangenome and 15 lateral gene transfer events.</title>
        <authorList>
            <person name="Petersen C."/>
            <person name="Sorensen T."/>
            <person name="Nielsen M.R."/>
            <person name="Sondergaard T.E."/>
            <person name="Sorensen J.L."/>
            <person name="Fitzpatrick D.A."/>
            <person name="Frisvad J.C."/>
            <person name="Nielsen K.L."/>
        </authorList>
    </citation>
    <scope>NUCLEOTIDE SEQUENCE</scope>
    <source>
        <strain evidence="3">IBT 17514</strain>
    </source>
</reference>
<dbReference type="Proteomes" id="UP001215712">
    <property type="component" value="Unassembled WGS sequence"/>
</dbReference>